<evidence type="ECO:0000313" key="3">
    <source>
        <dbReference type="Proteomes" id="UP000015620"/>
    </source>
</evidence>
<dbReference type="Proteomes" id="UP000015620">
    <property type="component" value="Chromosome"/>
</dbReference>
<dbReference type="PATRIC" id="fig|1291379.3.peg.226"/>
<reference evidence="2 3" key="1">
    <citation type="journal article" date="2013" name="PLoS ONE">
        <title>Genome-Wide Relatedness of Treponema pedis, from Gingiva and Necrotic Skin Lesions of Pigs, with the Human Oral Pathogen Treponema denticola.</title>
        <authorList>
            <person name="Svartstrom O."/>
            <person name="Mushtaq M."/>
            <person name="Pringle M."/>
            <person name="Segerman B."/>
        </authorList>
    </citation>
    <scope>NUCLEOTIDE SEQUENCE [LARGE SCALE GENOMIC DNA]</scope>
    <source>
        <strain evidence="2">T A4</strain>
    </source>
</reference>
<proteinExistence type="predicted"/>
<dbReference type="KEGG" id="tped:TPE_0231"/>
<dbReference type="HOGENOM" id="CLU_2866503_0_0_12"/>
<dbReference type="EMBL" id="CP004120">
    <property type="protein sequence ID" value="AGT42727.1"/>
    <property type="molecule type" value="Genomic_DNA"/>
</dbReference>
<organism evidence="2 3">
    <name type="scientific">Treponema pedis str. T A4</name>
    <dbReference type="NCBI Taxonomy" id="1291379"/>
    <lineage>
        <taxon>Bacteria</taxon>
        <taxon>Pseudomonadati</taxon>
        <taxon>Spirochaetota</taxon>
        <taxon>Spirochaetia</taxon>
        <taxon>Spirochaetales</taxon>
        <taxon>Treponemataceae</taxon>
        <taxon>Treponema</taxon>
    </lineage>
</organism>
<feature type="transmembrane region" description="Helical" evidence="1">
    <location>
        <begin position="6"/>
        <end position="32"/>
    </location>
</feature>
<name>S5ZJK5_9SPIR</name>
<evidence type="ECO:0000313" key="2">
    <source>
        <dbReference type="EMBL" id="AGT42727.1"/>
    </source>
</evidence>
<keyword evidence="3" id="KW-1185">Reference proteome</keyword>
<sequence length="64" mass="7683">MPRALIGLFYFFFLPAFFIFLSPASFIFLSLLKEGLKNFKKKEILFKNRFLIRKREFDNLSLSL</sequence>
<keyword evidence="1" id="KW-0812">Transmembrane</keyword>
<protein>
    <submittedName>
        <fullName evidence="2">Uncharacterized protein</fullName>
    </submittedName>
</protein>
<keyword evidence="1" id="KW-1133">Transmembrane helix</keyword>
<dbReference type="AlphaFoldDB" id="S5ZJK5"/>
<evidence type="ECO:0000256" key="1">
    <source>
        <dbReference type="SAM" id="Phobius"/>
    </source>
</evidence>
<keyword evidence="1" id="KW-0472">Membrane</keyword>
<accession>S5ZJK5</accession>
<gene>
    <name evidence="2" type="ORF">TPE_0231</name>
</gene>